<proteinExistence type="predicted"/>
<evidence type="ECO:0000313" key="3">
    <source>
        <dbReference type="Proteomes" id="UP000271683"/>
    </source>
</evidence>
<sequence>MAVFDPPPSHHRISGRPVTGYPESLRTDHDRAGTHHASATMHAADDSVVFFVTARPEIIDKVTELNLSLVDYHWTDLYTRTTLDFSDTRP</sequence>
<organism evidence="2 3">
    <name type="scientific">Couchioplanes caeruleus</name>
    <dbReference type="NCBI Taxonomy" id="56438"/>
    <lineage>
        <taxon>Bacteria</taxon>
        <taxon>Bacillati</taxon>
        <taxon>Actinomycetota</taxon>
        <taxon>Actinomycetes</taxon>
        <taxon>Micromonosporales</taxon>
        <taxon>Micromonosporaceae</taxon>
        <taxon>Couchioplanes</taxon>
    </lineage>
</organism>
<dbReference type="EMBL" id="RJKL01000001">
    <property type="protein sequence ID" value="ROP28461.1"/>
    <property type="molecule type" value="Genomic_DNA"/>
</dbReference>
<dbReference type="AlphaFoldDB" id="A0A3N1GE59"/>
<reference evidence="2 3" key="1">
    <citation type="submission" date="2018-11" db="EMBL/GenBank/DDBJ databases">
        <title>Sequencing the genomes of 1000 actinobacteria strains.</title>
        <authorList>
            <person name="Klenk H.-P."/>
        </authorList>
    </citation>
    <scope>NUCLEOTIDE SEQUENCE [LARGE SCALE GENOMIC DNA]</scope>
    <source>
        <strain evidence="2 3">DSM 43634</strain>
    </source>
</reference>
<dbReference type="Proteomes" id="UP000271683">
    <property type="component" value="Unassembled WGS sequence"/>
</dbReference>
<gene>
    <name evidence="2" type="ORF">EDD30_1224</name>
</gene>
<protein>
    <submittedName>
        <fullName evidence="2">Uncharacterized protein</fullName>
    </submittedName>
</protein>
<feature type="region of interest" description="Disordered" evidence="1">
    <location>
        <begin position="1"/>
        <end position="38"/>
    </location>
</feature>
<evidence type="ECO:0000256" key="1">
    <source>
        <dbReference type="SAM" id="MobiDB-lite"/>
    </source>
</evidence>
<comment type="caution">
    <text evidence="2">The sequence shown here is derived from an EMBL/GenBank/DDBJ whole genome shotgun (WGS) entry which is preliminary data.</text>
</comment>
<name>A0A3N1GE59_9ACTN</name>
<accession>A0A3N1GE59</accession>
<evidence type="ECO:0000313" key="2">
    <source>
        <dbReference type="EMBL" id="ROP28461.1"/>
    </source>
</evidence>